<dbReference type="EMBL" id="JH725179">
    <property type="protein sequence ID" value="EJP63060.1"/>
    <property type="molecule type" value="Genomic_DNA"/>
</dbReference>
<reference evidence="4 5" key="1">
    <citation type="journal article" date="2012" name="Sci. Rep.">
        <title>Genomic perspectives on the evolution of fungal entomopathogenicity in Beauveria bassiana.</title>
        <authorList>
            <person name="Xiao G."/>
            <person name="Ying S.H."/>
            <person name="Zheng P."/>
            <person name="Wang Z.L."/>
            <person name="Zhang S."/>
            <person name="Xie X.Q."/>
            <person name="Shang Y."/>
            <person name="St Leger R.J."/>
            <person name="Zhao G.P."/>
            <person name="Wang C."/>
            <person name="Feng M.G."/>
        </authorList>
    </citation>
    <scope>NUCLEOTIDE SEQUENCE [LARGE SCALE GENOMIC DNA]</scope>
    <source>
        <strain evidence="4 5">ARSEF 2860</strain>
    </source>
</reference>
<evidence type="ECO:0000259" key="3">
    <source>
        <dbReference type="Pfam" id="PF13417"/>
    </source>
</evidence>
<dbReference type="Pfam" id="PF13410">
    <property type="entry name" value="GST_C_2"/>
    <property type="match status" value="1"/>
</dbReference>
<keyword evidence="4" id="KW-0808">Transferase</keyword>
<dbReference type="Proteomes" id="UP000002762">
    <property type="component" value="Unassembled WGS sequence"/>
</dbReference>
<dbReference type="GO" id="GO:0016740">
    <property type="term" value="F:transferase activity"/>
    <property type="evidence" value="ECO:0007669"/>
    <property type="project" value="UniProtKB-KW"/>
</dbReference>
<feature type="region of interest" description="Disordered" evidence="2">
    <location>
        <begin position="232"/>
        <end position="258"/>
    </location>
</feature>
<proteinExistence type="inferred from homology"/>
<dbReference type="InParanoid" id="J4VXE9"/>
<evidence type="ECO:0000256" key="2">
    <source>
        <dbReference type="SAM" id="MobiDB-lite"/>
    </source>
</evidence>
<dbReference type="GO" id="GO:0005737">
    <property type="term" value="C:cytoplasm"/>
    <property type="evidence" value="ECO:0007669"/>
    <property type="project" value="TreeGrafter"/>
</dbReference>
<dbReference type="InterPro" id="IPR004045">
    <property type="entry name" value="Glutathione_S-Trfase_N"/>
</dbReference>
<name>J4VXE9_BEAB2</name>
<dbReference type="HOGENOM" id="CLU_011226_7_2_1"/>
<sequence length="635" mass="69564">MAPGSFASGQQPQPPQTSHQPPQQQQQQQQPFAMDMELGYPSAAAAAVAMGEAYRSQGNFFGGLEYQAQAEENRQPQRRRRQAGRNEGNAAVQAALPVSIGAADKQQQQHMGQFGILAPTPVPVAHPHGSMAPVMGQQTLHFAPAMPTGAGAGAADDASSAVPAAQGKLGGKIIVDPPDLQAWREKLFNVDEMIVLTQEQFETYFPHVDNVYSHRSTQKYKRKPFISHYWDCRMKGRPPGTPKTEDPNKKRRRRSARERDLCDVKIKITEYFPSAEPLQLDTSDTSAAAAAAVAAGYHGQRFWTIQRVNGNGGNGKGDGVAGPHKHTLAKSDEIKKNSVQRHVAAQDKVAKRAQPAPRRTSGAAAVTAKKHTRDGGDLRLYAASYCPFSQRVWIALEAKGVPYQYCETDPHRRPAQPALLEANPQGKVPAIRQGAWACSESALEDLDQRVPLLPSDGRLKANCRFWINHASFTSHLLSPDSMPEEENIPKKEEEHELTRAFQINTDLLAAFYALLRNTDLARRPDLIARLQAQLDRLAQAADEHGPYFLGPMLSLVDVHLAPFALRLRTILHPRRGWPDPAAPAGGGGSSERWARWLDALERDPHVKATTSADDLYADTADLLINNAAPVPPTNV</sequence>
<dbReference type="InterPro" id="IPR050983">
    <property type="entry name" value="GST_Omega/HSP26"/>
</dbReference>
<organism evidence="4 5">
    <name type="scientific">Beauveria bassiana (strain ARSEF 2860)</name>
    <name type="common">White muscardine disease fungus</name>
    <name type="synonym">Tritirachium shiotae</name>
    <dbReference type="NCBI Taxonomy" id="655819"/>
    <lineage>
        <taxon>Eukaryota</taxon>
        <taxon>Fungi</taxon>
        <taxon>Dikarya</taxon>
        <taxon>Ascomycota</taxon>
        <taxon>Pezizomycotina</taxon>
        <taxon>Sordariomycetes</taxon>
        <taxon>Hypocreomycetidae</taxon>
        <taxon>Hypocreales</taxon>
        <taxon>Cordycipitaceae</taxon>
        <taxon>Beauveria</taxon>
    </lineage>
</organism>
<dbReference type="CDD" id="cd00570">
    <property type="entry name" value="GST_N_family"/>
    <property type="match status" value="1"/>
</dbReference>
<dbReference type="InterPro" id="IPR040079">
    <property type="entry name" value="Glutathione_S-Trfase"/>
</dbReference>
<feature type="region of interest" description="Disordered" evidence="2">
    <location>
        <begin position="70"/>
        <end position="89"/>
    </location>
</feature>
<dbReference type="SFLD" id="SFLDG00358">
    <property type="entry name" value="Main_(cytGST)"/>
    <property type="match status" value="1"/>
</dbReference>
<dbReference type="RefSeq" id="XP_008601390.1">
    <property type="nucleotide sequence ID" value="XM_008603168.1"/>
</dbReference>
<dbReference type="PANTHER" id="PTHR43968">
    <property type="match status" value="1"/>
</dbReference>
<dbReference type="Gene3D" id="1.20.1050.10">
    <property type="match status" value="1"/>
</dbReference>
<gene>
    <name evidence="4" type="ORF">BBA_08071</name>
</gene>
<dbReference type="SUPFAM" id="SSF52833">
    <property type="entry name" value="Thioredoxin-like"/>
    <property type="match status" value="1"/>
</dbReference>
<evidence type="ECO:0000313" key="5">
    <source>
        <dbReference type="Proteomes" id="UP000002762"/>
    </source>
</evidence>
<feature type="region of interest" description="Disordered" evidence="2">
    <location>
        <begin position="1"/>
        <end position="37"/>
    </location>
</feature>
<dbReference type="SUPFAM" id="SSF47616">
    <property type="entry name" value="GST C-terminal domain-like"/>
    <property type="match status" value="1"/>
</dbReference>
<dbReference type="CDD" id="cd00299">
    <property type="entry name" value="GST_C_family"/>
    <property type="match status" value="1"/>
</dbReference>
<keyword evidence="5" id="KW-1185">Reference proteome</keyword>
<comment type="similarity">
    <text evidence="1">Belongs to the GST superfamily.</text>
</comment>
<dbReference type="Gene3D" id="3.40.30.10">
    <property type="entry name" value="Glutaredoxin"/>
    <property type="match status" value="1"/>
</dbReference>
<dbReference type="PANTHER" id="PTHR43968:SF6">
    <property type="entry name" value="GLUTATHIONE S-TRANSFERASE OMEGA"/>
    <property type="match status" value="1"/>
</dbReference>
<dbReference type="SFLD" id="SFLDS00019">
    <property type="entry name" value="Glutathione_Transferase_(cytos"/>
    <property type="match status" value="1"/>
</dbReference>
<dbReference type="Pfam" id="PF13417">
    <property type="entry name" value="GST_N_3"/>
    <property type="match status" value="1"/>
</dbReference>
<evidence type="ECO:0000313" key="4">
    <source>
        <dbReference type="EMBL" id="EJP63060.1"/>
    </source>
</evidence>
<dbReference type="OrthoDB" id="4951845at2759"/>
<dbReference type="InterPro" id="IPR036282">
    <property type="entry name" value="Glutathione-S-Trfase_C_sf"/>
</dbReference>
<feature type="region of interest" description="Disordered" evidence="2">
    <location>
        <begin position="348"/>
        <end position="369"/>
    </location>
</feature>
<dbReference type="AlphaFoldDB" id="J4VXE9"/>
<dbReference type="InterPro" id="IPR036249">
    <property type="entry name" value="Thioredoxin-like_sf"/>
</dbReference>
<protein>
    <submittedName>
        <fullName evidence="4">Glutathione S-transferase domain-containing protein</fullName>
    </submittedName>
</protein>
<accession>J4VXE9</accession>
<feature type="domain" description="GST N-terminal" evidence="3">
    <location>
        <begin position="380"/>
        <end position="442"/>
    </location>
</feature>
<feature type="compositionally biased region" description="Low complexity" evidence="2">
    <location>
        <begin position="16"/>
        <end position="31"/>
    </location>
</feature>
<evidence type="ECO:0000256" key="1">
    <source>
        <dbReference type="ARBA" id="ARBA00007409"/>
    </source>
</evidence>
<dbReference type="STRING" id="655819.J4VXE9"/>
<dbReference type="GeneID" id="19891083"/>